<comment type="catalytic activity">
    <reaction evidence="1">
        <text>ATP + protein L-histidine = ADP + protein N-phospho-L-histidine.</text>
        <dbReference type="EC" id="2.7.13.3"/>
    </reaction>
</comment>
<evidence type="ECO:0000313" key="14">
    <source>
        <dbReference type="EMBL" id="SFJ80551.1"/>
    </source>
</evidence>
<dbReference type="InterPro" id="IPR013727">
    <property type="entry name" value="2CSK_N"/>
</dbReference>
<dbReference type="SMART" id="SM00387">
    <property type="entry name" value="HATPase_c"/>
    <property type="match status" value="1"/>
</dbReference>
<dbReference type="Gene3D" id="1.10.287.130">
    <property type="match status" value="1"/>
</dbReference>
<evidence type="ECO:0000256" key="1">
    <source>
        <dbReference type="ARBA" id="ARBA00000085"/>
    </source>
</evidence>
<dbReference type="Pfam" id="PF02518">
    <property type="entry name" value="HATPase_c"/>
    <property type="match status" value="1"/>
</dbReference>
<dbReference type="SUPFAM" id="SSF55874">
    <property type="entry name" value="ATPase domain of HSP90 chaperone/DNA topoisomerase II/histidine kinase"/>
    <property type="match status" value="1"/>
</dbReference>
<sequence length="447" mass="49083">MSLLSRPRSLRLRIALFTGTLVTVFWLVAAAVTTGLLFDVANKVFDRDLRATAERILPIVIHERFRERDDEPRTERSHELEQMRRHEDDVEFIVTSEKSGLLLQSRGAGDIAFPESDGFSSDGTWRFYVTEGERGDFTIAVARPLSARRDLALAAMAALSLPLLIVIPLMLFGIFLLVKKVLRPVGQLERDMGARGPTNLSPIPSEGMPSELLPVVDSGNRLLERIADGFEAERSFAANAAHEMRTPLAGAIAQAQRLRAESGDPTAVARAGEIEASLKRLSRYGEKLMQLARAEGARLRLDAPTDLRPVVEIVLEDFIRAHGAEHFTLDLPKMPVMSNLDPDAFGIVLRNLVENALTHGAHGAPDRPVEIRLSADCLLSVRNDGEAIPAETLERLGRRFMRGDGAGNGTGLGLSIIHIIAERSNATFTLLSPRSGHETGVEGQFRF</sequence>
<dbReference type="Pfam" id="PF08521">
    <property type="entry name" value="2CSK_N"/>
    <property type="match status" value="1"/>
</dbReference>
<evidence type="ECO:0000256" key="8">
    <source>
        <dbReference type="ARBA" id="ARBA00022777"/>
    </source>
</evidence>
<dbReference type="OrthoDB" id="9809766at2"/>
<evidence type="ECO:0000256" key="10">
    <source>
        <dbReference type="ARBA" id="ARBA00022989"/>
    </source>
</evidence>
<keyword evidence="7" id="KW-0547">Nucleotide-binding</keyword>
<dbReference type="InterPro" id="IPR036890">
    <property type="entry name" value="HATPase_C_sf"/>
</dbReference>
<keyword evidence="11" id="KW-0902">Two-component regulatory system</keyword>
<dbReference type="STRING" id="588602.SAMN04487991_2984"/>
<dbReference type="EC" id="2.7.13.3" evidence="3"/>
<evidence type="ECO:0000313" key="15">
    <source>
        <dbReference type="Proteomes" id="UP000199630"/>
    </source>
</evidence>
<keyword evidence="4" id="KW-0597">Phosphoprotein</keyword>
<dbReference type="InterPro" id="IPR005467">
    <property type="entry name" value="His_kinase_dom"/>
</dbReference>
<evidence type="ECO:0000256" key="3">
    <source>
        <dbReference type="ARBA" id="ARBA00012438"/>
    </source>
</evidence>
<name>A0A1I3UFG7_9RHOB</name>
<evidence type="ECO:0000256" key="7">
    <source>
        <dbReference type="ARBA" id="ARBA00022741"/>
    </source>
</evidence>
<keyword evidence="5" id="KW-0808">Transferase</keyword>
<feature type="domain" description="Histidine kinase" evidence="13">
    <location>
        <begin position="239"/>
        <end position="447"/>
    </location>
</feature>
<evidence type="ECO:0000256" key="12">
    <source>
        <dbReference type="SAM" id="Phobius"/>
    </source>
</evidence>
<evidence type="ECO:0000256" key="5">
    <source>
        <dbReference type="ARBA" id="ARBA00022679"/>
    </source>
</evidence>
<keyword evidence="15" id="KW-1185">Reference proteome</keyword>
<dbReference type="GO" id="GO:0005886">
    <property type="term" value="C:plasma membrane"/>
    <property type="evidence" value="ECO:0007669"/>
    <property type="project" value="TreeGrafter"/>
</dbReference>
<dbReference type="PROSITE" id="PS50109">
    <property type="entry name" value="HIS_KIN"/>
    <property type="match status" value="1"/>
</dbReference>
<dbReference type="InterPro" id="IPR050428">
    <property type="entry name" value="TCS_sensor_his_kinase"/>
</dbReference>
<dbReference type="SMART" id="SM00388">
    <property type="entry name" value="HisKA"/>
    <property type="match status" value="1"/>
</dbReference>
<dbReference type="AlphaFoldDB" id="A0A1I3UFG7"/>
<comment type="subcellular location">
    <subcellularLocation>
        <location evidence="2">Membrane</location>
        <topology evidence="2">Multi-pass membrane protein</topology>
    </subcellularLocation>
</comment>
<dbReference type="InterPro" id="IPR003661">
    <property type="entry name" value="HisK_dim/P_dom"/>
</dbReference>
<dbReference type="InterPro" id="IPR036097">
    <property type="entry name" value="HisK_dim/P_sf"/>
</dbReference>
<dbReference type="EMBL" id="FORH01000006">
    <property type="protein sequence ID" value="SFJ80551.1"/>
    <property type="molecule type" value="Genomic_DNA"/>
</dbReference>
<keyword evidence="9" id="KW-0067">ATP-binding</keyword>
<keyword evidence="10 12" id="KW-1133">Transmembrane helix</keyword>
<gene>
    <name evidence="14" type="ORF">SAMN04487991_2984</name>
</gene>
<dbReference type="InterPro" id="IPR003594">
    <property type="entry name" value="HATPase_dom"/>
</dbReference>
<protein>
    <recommendedName>
        <fullName evidence="3">histidine kinase</fullName>
        <ecNumber evidence="3">2.7.13.3</ecNumber>
    </recommendedName>
</protein>
<dbReference type="CDD" id="cd00082">
    <property type="entry name" value="HisKA"/>
    <property type="match status" value="1"/>
</dbReference>
<evidence type="ECO:0000256" key="6">
    <source>
        <dbReference type="ARBA" id="ARBA00022692"/>
    </source>
</evidence>
<dbReference type="PANTHER" id="PTHR45436">
    <property type="entry name" value="SENSOR HISTIDINE KINASE YKOH"/>
    <property type="match status" value="1"/>
</dbReference>
<dbReference type="PANTHER" id="PTHR45436:SF14">
    <property type="entry name" value="SENSOR PROTEIN QSEC"/>
    <property type="match status" value="1"/>
</dbReference>
<dbReference type="SUPFAM" id="SSF47384">
    <property type="entry name" value="Homodimeric domain of signal transducing histidine kinase"/>
    <property type="match status" value="1"/>
</dbReference>
<evidence type="ECO:0000256" key="9">
    <source>
        <dbReference type="ARBA" id="ARBA00022840"/>
    </source>
</evidence>
<reference evidence="15" key="1">
    <citation type="submission" date="2016-10" db="EMBL/GenBank/DDBJ databases">
        <authorList>
            <person name="Varghese N."/>
            <person name="Submissions S."/>
        </authorList>
    </citation>
    <scope>NUCLEOTIDE SEQUENCE [LARGE SCALE GENOMIC DNA]</scope>
    <source>
        <strain evidence="15">DSM 26471</strain>
    </source>
</reference>
<evidence type="ECO:0000259" key="13">
    <source>
        <dbReference type="PROSITE" id="PS50109"/>
    </source>
</evidence>
<proteinExistence type="predicted"/>
<keyword evidence="12" id="KW-0472">Membrane</keyword>
<evidence type="ECO:0000256" key="2">
    <source>
        <dbReference type="ARBA" id="ARBA00004141"/>
    </source>
</evidence>
<feature type="transmembrane region" description="Helical" evidence="12">
    <location>
        <begin position="151"/>
        <end position="178"/>
    </location>
</feature>
<evidence type="ECO:0000256" key="11">
    <source>
        <dbReference type="ARBA" id="ARBA00023012"/>
    </source>
</evidence>
<dbReference type="GO" id="GO:0000155">
    <property type="term" value="F:phosphorelay sensor kinase activity"/>
    <property type="evidence" value="ECO:0007669"/>
    <property type="project" value="InterPro"/>
</dbReference>
<keyword evidence="6 12" id="KW-0812">Transmembrane</keyword>
<dbReference type="Gene3D" id="3.30.565.10">
    <property type="entry name" value="Histidine kinase-like ATPase, C-terminal domain"/>
    <property type="match status" value="1"/>
</dbReference>
<keyword evidence="8 14" id="KW-0418">Kinase</keyword>
<dbReference type="GO" id="GO:0005524">
    <property type="term" value="F:ATP binding"/>
    <property type="evidence" value="ECO:0007669"/>
    <property type="project" value="UniProtKB-KW"/>
</dbReference>
<dbReference type="RefSeq" id="WP_090061503.1">
    <property type="nucleotide sequence ID" value="NZ_FORH01000006.1"/>
</dbReference>
<evidence type="ECO:0000256" key="4">
    <source>
        <dbReference type="ARBA" id="ARBA00022553"/>
    </source>
</evidence>
<organism evidence="14 15">
    <name type="scientific">Celeribacter neptunius</name>
    <dbReference type="NCBI Taxonomy" id="588602"/>
    <lineage>
        <taxon>Bacteria</taxon>
        <taxon>Pseudomonadati</taxon>
        <taxon>Pseudomonadota</taxon>
        <taxon>Alphaproteobacteria</taxon>
        <taxon>Rhodobacterales</taxon>
        <taxon>Roseobacteraceae</taxon>
        <taxon>Celeribacter</taxon>
    </lineage>
</organism>
<accession>A0A1I3UFG7</accession>
<feature type="transmembrane region" description="Helical" evidence="12">
    <location>
        <begin position="12"/>
        <end position="38"/>
    </location>
</feature>
<dbReference type="Proteomes" id="UP000199630">
    <property type="component" value="Unassembled WGS sequence"/>
</dbReference>
<dbReference type="Pfam" id="PF00512">
    <property type="entry name" value="HisKA"/>
    <property type="match status" value="1"/>
</dbReference>